<evidence type="ECO:0000313" key="2">
    <source>
        <dbReference type="EMBL" id="MFC7267697.1"/>
    </source>
</evidence>
<feature type="transmembrane region" description="Helical" evidence="1">
    <location>
        <begin position="112"/>
        <end position="136"/>
    </location>
</feature>
<keyword evidence="1" id="KW-0812">Transmembrane</keyword>
<proteinExistence type="predicted"/>
<feature type="transmembrane region" description="Helical" evidence="1">
    <location>
        <begin position="148"/>
        <end position="169"/>
    </location>
</feature>
<evidence type="ECO:0000256" key="1">
    <source>
        <dbReference type="SAM" id="Phobius"/>
    </source>
</evidence>
<keyword evidence="3" id="KW-1185">Reference proteome</keyword>
<protein>
    <submittedName>
        <fullName evidence="2">Uncharacterized protein</fullName>
    </submittedName>
</protein>
<gene>
    <name evidence="2" type="ORF">ACFQRL_01850</name>
</gene>
<keyword evidence="1" id="KW-0472">Membrane</keyword>
<sequence length="216" mass="22062">MTDAATSTRRVTTWIVAGGLLLLVAALGIVSAVLAASYEEPDIRAALWIDLAAAVVLAVACGLYAFGLRRGESAVGRRPFGVVALVLLAVCQVGYTLWWMSPGGYGAGVGAAVTQAMIQLVIAVLTLLAVIAVATARAVPGRWRWMPLIAWGAWIVLWLLLGTVLVMVLPASGGIPWLGVLLALVFPGSVGVASIVLGLRGMPAAAPEAPASASAG</sequence>
<evidence type="ECO:0000313" key="3">
    <source>
        <dbReference type="Proteomes" id="UP001596507"/>
    </source>
</evidence>
<dbReference type="RefSeq" id="WP_262872628.1">
    <property type="nucleotide sequence ID" value="NZ_BAABKW010000018.1"/>
</dbReference>
<dbReference type="EMBL" id="JBHTBE010000001">
    <property type="protein sequence ID" value="MFC7267697.1"/>
    <property type="molecule type" value="Genomic_DNA"/>
</dbReference>
<dbReference type="Proteomes" id="UP001596507">
    <property type="component" value="Unassembled WGS sequence"/>
</dbReference>
<feature type="transmembrane region" description="Helical" evidence="1">
    <location>
        <begin position="175"/>
        <end position="199"/>
    </location>
</feature>
<feature type="transmembrane region" description="Helical" evidence="1">
    <location>
        <begin position="45"/>
        <end position="68"/>
    </location>
</feature>
<organism evidence="2 3">
    <name type="scientific">Microbacterium fluvii</name>
    <dbReference type="NCBI Taxonomy" id="415215"/>
    <lineage>
        <taxon>Bacteria</taxon>
        <taxon>Bacillati</taxon>
        <taxon>Actinomycetota</taxon>
        <taxon>Actinomycetes</taxon>
        <taxon>Micrococcales</taxon>
        <taxon>Microbacteriaceae</taxon>
        <taxon>Microbacterium</taxon>
    </lineage>
</organism>
<accession>A0ABW2HB92</accession>
<name>A0ABW2HB92_9MICO</name>
<keyword evidence="1" id="KW-1133">Transmembrane helix</keyword>
<reference evidence="3" key="1">
    <citation type="journal article" date="2019" name="Int. J. Syst. Evol. Microbiol.">
        <title>The Global Catalogue of Microorganisms (GCM) 10K type strain sequencing project: providing services to taxonomists for standard genome sequencing and annotation.</title>
        <authorList>
            <consortium name="The Broad Institute Genomics Platform"/>
            <consortium name="The Broad Institute Genome Sequencing Center for Infectious Disease"/>
            <person name="Wu L."/>
            <person name="Ma J."/>
        </authorList>
    </citation>
    <scope>NUCLEOTIDE SEQUENCE [LARGE SCALE GENOMIC DNA]</scope>
    <source>
        <strain evidence="3">CGMCC 1.15772</strain>
    </source>
</reference>
<comment type="caution">
    <text evidence="2">The sequence shown here is derived from an EMBL/GenBank/DDBJ whole genome shotgun (WGS) entry which is preliminary data.</text>
</comment>
<feature type="transmembrane region" description="Helical" evidence="1">
    <location>
        <begin position="80"/>
        <end position="100"/>
    </location>
</feature>